<sequence length="77" mass="9095">MKRKKVKVECMTKPNWIELPIDLTKNILRRLDTVEIVTSARNVCPLWWNVCKDPLMWSTIKMTGDFSNPLRLDKMCT</sequence>
<dbReference type="Gramene" id="rna16479">
    <property type="protein sequence ID" value="RHN68166.1"/>
    <property type="gene ID" value="gene16479"/>
</dbReference>
<gene>
    <name evidence="2" type="ORF">MtrunA17_Chr3g0110901</name>
</gene>
<accession>A0A396IQZ8</accession>
<dbReference type="InterPro" id="IPR036047">
    <property type="entry name" value="F-box-like_dom_sf"/>
</dbReference>
<dbReference type="Gene3D" id="1.20.1280.50">
    <property type="match status" value="1"/>
</dbReference>
<dbReference type="Proteomes" id="UP000265566">
    <property type="component" value="Chromosome 3"/>
</dbReference>
<dbReference type="PROSITE" id="PS50181">
    <property type="entry name" value="FBOX"/>
    <property type="match status" value="1"/>
</dbReference>
<dbReference type="InterPro" id="IPR001810">
    <property type="entry name" value="F-box_dom"/>
</dbReference>
<comment type="caution">
    <text evidence="2">The sequence shown here is derived from an EMBL/GenBank/DDBJ whole genome shotgun (WGS) entry which is preliminary data.</text>
</comment>
<dbReference type="EMBL" id="PSQE01000003">
    <property type="protein sequence ID" value="RHN68166.1"/>
    <property type="molecule type" value="Genomic_DNA"/>
</dbReference>
<dbReference type="PANTHER" id="PTHR38926">
    <property type="entry name" value="F-BOX DOMAIN CONTAINING PROTEIN, EXPRESSED"/>
    <property type="match status" value="1"/>
</dbReference>
<dbReference type="SUPFAM" id="SSF81383">
    <property type="entry name" value="F-box domain"/>
    <property type="match status" value="1"/>
</dbReference>
<proteinExistence type="predicted"/>
<dbReference type="Pfam" id="PF00646">
    <property type="entry name" value="F-box"/>
    <property type="match status" value="1"/>
</dbReference>
<evidence type="ECO:0000259" key="1">
    <source>
        <dbReference type="PROSITE" id="PS50181"/>
    </source>
</evidence>
<feature type="domain" description="F-box" evidence="1">
    <location>
        <begin position="13"/>
        <end position="60"/>
    </location>
</feature>
<protein>
    <submittedName>
        <fullName evidence="2">Putative F-box domain-containing protein</fullName>
    </submittedName>
</protein>
<dbReference type="CDD" id="cd22164">
    <property type="entry name" value="F-box_AtSKIP19-like"/>
    <property type="match status" value="1"/>
</dbReference>
<dbReference type="PANTHER" id="PTHR38926:SF2">
    <property type="entry name" value="F-BOX_LRR-REPEAT PROTEIN 21-RELATED"/>
    <property type="match status" value="1"/>
</dbReference>
<evidence type="ECO:0000313" key="2">
    <source>
        <dbReference type="EMBL" id="RHN68166.1"/>
    </source>
</evidence>
<organism evidence="2 3">
    <name type="scientific">Medicago truncatula</name>
    <name type="common">Barrel medic</name>
    <name type="synonym">Medicago tribuloides</name>
    <dbReference type="NCBI Taxonomy" id="3880"/>
    <lineage>
        <taxon>Eukaryota</taxon>
        <taxon>Viridiplantae</taxon>
        <taxon>Streptophyta</taxon>
        <taxon>Embryophyta</taxon>
        <taxon>Tracheophyta</taxon>
        <taxon>Spermatophyta</taxon>
        <taxon>Magnoliopsida</taxon>
        <taxon>eudicotyledons</taxon>
        <taxon>Gunneridae</taxon>
        <taxon>Pentapetalae</taxon>
        <taxon>rosids</taxon>
        <taxon>fabids</taxon>
        <taxon>Fabales</taxon>
        <taxon>Fabaceae</taxon>
        <taxon>Papilionoideae</taxon>
        <taxon>50 kb inversion clade</taxon>
        <taxon>NPAAA clade</taxon>
        <taxon>Hologalegina</taxon>
        <taxon>IRL clade</taxon>
        <taxon>Trifolieae</taxon>
        <taxon>Medicago</taxon>
    </lineage>
</organism>
<name>A0A396IQZ8_MEDTR</name>
<evidence type="ECO:0000313" key="3">
    <source>
        <dbReference type="Proteomes" id="UP000265566"/>
    </source>
</evidence>
<reference evidence="3" key="1">
    <citation type="journal article" date="2018" name="Nat. Plants">
        <title>Whole-genome landscape of Medicago truncatula symbiotic genes.</title>
        <authorList>
            <person name="Pecrix Y."/>
            <person name="Staton S.E."/>
            <person name="Sallet E."/>
            <person name="Lelandais-Briere C."/>
            <person name="Moreau S."/>
            <person name="Carrere S."/>
            <person name="Blein T."/>
            <person name="Jardinaud M.F."/>
            <person name="Latrasse D."/>
            <person name="Zouine M."/>
            <person name="Zahm M."/>
            <person name="Kreplak J."/>
            <person name="Mayjonade B."/>
            <person name="Satge C."/>
            <person name="Perez M."/>
            <person name="Cauet S."/>
            <person name="Marande W."/>
            <person name="Chantry-Darmon C."/>
            <person name="Lopez-Roques C."/>
            <person name="Bouchez O."/>
            <person name="Berard A."/>
            <person name="Debelle F."/>
            <person name="Munos S."/>
            <person name="Bendahmane A."/>
            <person name="Berges H."/>
            <person name="Niebel A."/>
            <person name="Buitink J."/>
            <person name="Frugier F."/>
            <person name="Benhamed M."/>
            <person name="Crespi M."/>
            <person name="Gouzy J."/>
            <person name="Gamas P."/>
        </authorList>
    </citation>
    <scope>NUCLEOTIDE SEQUENCE [LARGE SCALE GENOMIC DNA]</scope>
    <source>
        <strain evidence="3">cv. Jemalong A17</strain>
    </source>
</reference>
<dbReference type="AlphaFoldDB" id="A0A396IQZ8"/>